<dbReference type="AlphaFoldDB" id="T0QFH2"/>
<dbReference type="VEuPathDB" id="FungiDB:SDRG_06128"/>
<dbReference type="GeneID" id="19946855"/>
<proteinExistence type="predicted"/>
<organism evidence="1 2">
    <name type="scientific">Saprolegnia diclina (strain VS20)</name>
    <dbReference type="NCBI Taxonomy" id="1156394"/>
    <lineage>
        <taxon>Eukaryota</taxon>
        <taxon>Sar</taxon>
        <taxon>Stramenopiles</taxon>
        <taxon>Oomycota</taxon>
        <taxon>Saprolegniomycetes</taxon>
        <taxon>Saprolegniales</taxon>
        <taxon>Saprolegniaceae</taxon>
        <taxon>Saprolegnia</taxon>
    </lineage>
</organism>
<evidence type="ECO:0000313" key="2">
    <source>
        <dbReference type="Proteomes" id="UP000030762"/>
    </source>
</evidence>
<dbReference type="eggNOG" id="ENOG502S5K0">
    <property type="taxonomic scope" value="Eukaryota"/>
</dbReference>
<sequence length="230" mass="25901">LRDRKMAHRRRQRQLEKRTYAETRARASLQLLAKGSLWQAVSAKQNVSLSKTTAEYKAARAVTKIHARLPHAIKMLFQAAESTPAFQTWARAVYPDTYLDAAIVEHLYDETDVPFEKRATTKWFALASPKSKLLRGHDYYVVEWIGVESDAHGRFVACYLFQESLADMAAIGRDVGCDRAHIDALIVKLERADDQSLLCSLAFQIVPSSTSSLPFTRPAALDMAYRLAKG</sequence>
<reference evidence="1 2" key="1">
    <citation type="submission" date="2012-04" db="EMBL/GenBank/DDBJ databases">
        <title>The Genome Sequence of Saprolegnia declina VS20.</title>
        <authorList>
            <consortium name="The Broad Institute Genome Sequencing Platform"/>
            <person name="Russ C."/>
            <person name="Nusbaum C."/>
            <person name="Tyler B."/>
            <person name="van West P."/>
            <person name="Dieguez-Uribeondo J."/>
            <person name="de Bruijn I."/>
            <person name="Tripathy S."/>
            <person name="Jiang R."/>
            <person name="Young S.K."/>
            <person name="Zeng Q."/>
            <person name="Gargeya S."/>
            <person name="Fitzgerald M."/>
            <person name="Haas B."/>
            <person name="Abouelleil A."/>
            <person name="Alvarado L."/>
            <person name="Arachchi H.M."/>
            <person name="Berlin A."/>
            <person name="Chapman S.B."/>
            <person name="Goldberg J."/>
            <person name="Griggs A."/>
            <person name="Gujja S."/>
            <person name="Hansen M."/>
            <person name="Howarth C."/>
            <person name="Imamovic A."/>
            <person name="Larimer J."/>
            <person name="McCowen C."/>
            <person name="Montmayeur A."/>
            <person name="Murphy C."/>
            <person name="Neiman D."/>
            <person name="Pearson M."/>
            <person name="Priest M."/>
            <person name="Roberts A."/>
            <person name="Saif S."/>
            <person name="Shea T."/>
            <person name="Sisk P."/>
            <person name="Sykes S."/>
            <person name="Wortman J."/>
            <person name="Nusbaum C."/>
            <person name="Birren B."/>
        </authorList>
    </citation>
    <scope>NUCLEOTIDE SEQUENCE [LARGE SCALE GENOMIC DNA]</scope>
    <source>
        <strain evidence="1 2">VS20</strain>
    </source>
</reference>
<feature type="non-terminal residue" evidence="1">
    <location>
        <position position="230"/>
    </location>
</feature>
<dbReference type="OrthoDB" id="660555at2759"/>
<evidence type="ECO:0000313" key="1">
    <source>
        <dbReference type="EMBL" id="EQC36694.1"/>
    </source>
</evidence>
<dbReference type="InParanoid" id="T0QFH2"/>
<dbReference type="RefSeq" id="XP_008610115.1">
    <property type="nucleotide sequence ID" value="XM_008611893.1"/>
</dbReference>
<feature type="non-terminal residue" evidence="1">
    <location>
        <position position="1"/>
    </location>
</feature>
<keyword evidence="2" id="KW-1185">Reference proteome</keyword>
<protein>
    <recommendedName>
        <fullName evidence="3">START domain-containing protein</fullName>
    </recommendedName>
</protein>
<evidence type="ECO:0008006" key="3">
    <source>
        <dbReference type="Google" id="ProtNLM"/>
    </source>
</evidence>
<gene>
    <name evidence="1" type="ORF">SDRG_06128</name>
</gene>
<accession>T0QFH2</accession>
<name>T0QFH2_SAPDV</name>
<dbReference type="EMBL" id="JH767147">
    <property type="protein sequence ID" value="EQC36694.1"/>
    <property type="molecule type" value="Genomic_DNA"/>
</dbReference>
<dbReference type="Proteomes" id="UP000030762">
    <property type="component" value="Unassembled WGS sequence"/>
</dbReference>